<reference evidence="3 4" key="1">
    <citation type="submission" date="2018-09" db="EMBL/GenBank/DDBJ databases">
        <title>Genomic investigation of the strawberry pathogen Phytophthora fragariae indicates pathogenicity is determined by transcriptional variation in three key races.</title>
        <authorList>
            <person name="Adams T.M."/>
            <person name="Armitage A.D."/>
            <person name="Sobczyk M.K."/>
            <person name="Bates H.J."/>
            <person name="Dunwell J.M."/>
            <person name="Nellist C.F."/>
            <person name="Harrison R.J."/>
        </authorList>
    </citation>
    <scope>NUCLEOTIDE SEQUENCE [LARGE SCALE GENOMIC DNA]</scope>
    <source>
        <strain evidence="2 3">SCRP249</strain>
        <strain evidence="1 4">SCRP324</strain>
    </source>
</reference>
<organism evidence="1 4">
    <name type="scientific">Phytophthora rubi</name>
    <dbReference type="NCBI Taxonomy" id="129364"/>
    <lineage>
        <taxon>Eukaryota</taxon>
        <taxon>Sar</taxon>
        <taxon>Stramenopiles</taxon>
        <taxon>Oomycota</taxon>
        <taxon>Peronosporomycetes</taxon>
        <taxon>Peronosporales</taxon>
        <taxon>Peronosporaceae</taxon>
        <taxon>Phytophthora</taxon>
    </lineage>
</organism>
<sequence length="82" mass="8997">MAELLGIPLGTLKHIKEASPSGSSSPEYWEKWYNDTLESSAEPKRASRDFKSSVSSCVAVSQEVTEVIYVNFGVSPREEAMA</sequence>
<dbReference type="Proteomes" id="UP000429607">
    <property type="component" value="Unassembled WGS sequence"/>
</dbReference>
<evidence type="ECO:0000313" key="2">
    <source>
        <dbReference type="EMBL" id="KAE9029337.1"/>
    </source>
</evidence>
<evidence type="ECO:0000313" key="1">
    <source>
        <dbReference type="EMBL" id="KAE9023188.1"/>
    </source>
</evidence>
<name>A0A6A3LYF6_9STRA</name>
<dbReference type="AlphaFoldDB" id="A0A6A3LYF6"/>
<accession>A0A6A3LYF6</accession>
<dbReference type="EMBL" id="QXFV01000713">
    <property type="protein sequence ID" value="KAE9029337.1"/>
    <property type="molecule type" value="Genomic_DNA"/>
</dbReference>
<dbReference type="Proteomes" id="UP000435112">
    <property type="component" value="Unassembled WGS sequence"/>
</dbReference>
<proteinExistence type="predicted"/>
<protein>
    <submittedName>
        <fullName evidence="1">Uncharacterized protein</fullName>
    </submittedName>
</protein>
<evidence type="ECO:0000313" key="4">
    <source>
        <dbReference type="Proteomes" id="UP000435112"/>
    </source>
</evidence>
<evidence type="ECO:0000313" key="3">
    <source>
        <dbReference type="Proteomes" id="UP000429607"/>
    </source>
</evidence>
<dbReference type="EMBL" id="QXFU01000718">
    <property type="protein sequence ID" value="KAE9023188.1"/>
    <property type="molecule type" value="Genomic_DNA"/>
</dbReference>
<comment type="caution">
    <text evidence="1">The sequence shown here is derived from an EMBL/GenBank/DDBJ whole genome shotgun (WGS) entry which is preliminary data.</text>
</comment>
<gene>
    <name evidence="2" type="ORF">PR001_g11523</name>
    <name evidence="1" type="ORF">PR002_g11770</name>
</gene>